<reference evidence="1 2" key="1">
    <citation type="journal article" date="2018" name="Elife">
        <title>Firefly genomes illuminate parallel origins of bioluminescence in beetles.</title>
        <authorList>
            <person name="Fallon T.R."/>
            <person name="Lower S.E."/>
            <person name="Chang C.H."/>
            <person name="Bessho-Uehara M."/>
            <person name="Martin G.J."/>
            <person name="Bewick A.J."/>
            <person name="Behringer M."/>
            <person name="Debat H.J."/>
            <person name="Wong I."/>
            <person name="Day J.C."/>
            <person name="Suvorov A."/>
            <person name="Silva C.J."/>
            <person name="Stanger-Hall K.F."/>
            <person name="Hall D.W."/>
            <person name="Schmitz R.J."/>
            <person name="Nelson D.R."/>
            <person name="Lewis S.M."/>
            <person name="Shigenobu S."/>
            <person name="Bybee S.M."/>
            <person name="Larracuente A.M."/>
            <person name="Oba Y."/>
            <person name="Weng J.K."/>
        </authorList>
    </citation>
    <scope>NUCLEOTIDE SEQUENCE [LARGE SCALE GENOMIC DNA]</scope>
    <source>
        <strain evidence="1">1611_PpyrPB1</strain>
        <tissue evidence="1">Whole body</tissue>
    </source>
</reference>
<keyword evidence="2" id="KW-1185">Reference proteome</keyword>
<accession>A0A5N4AT03</accession>
<sequence length="69" mass="8201">MTTEDQEMMRTIINYNADLANLEDNCRGIIKNSPLNEIPSFHVVKNFYVDIMHDIFEGFRNFKLKETKF</sequence>
<dbReference type="Proteomes" id="UP000327044">
    <property type="component" value="Unassembled WGS sequence"/>
</dbReference>
<dbReference type="InParanoid" id="A0A5N4AT03"/>
<comment type="caution">
    <text evidence="1">The sequence shown here is derived from an EMBL/GenBank/DDBJ whole genome shotgun (WGS) entry which is preliminary data.</text>
</comment>
<name>A0A5N4AT03_PHOPY</name>
<proteinExistence type="predicted"/>
<evidence type="ECO:0000313" key="1">
    <source>
        <dbReference type="EMBL" id="KAB0800446.1"/>
    </source>
</evidence>
<gene>
    <name evidence="1" type="ORF">PPYR_06186</name>
</gene>
<organism evidence="1 2">
    <name type="scientific">Photinus pyralis</name>
    <name type="common">Common eastern firefly</name>
    <name type="synonym">Lampyris pyralis</name>
    <dbReference type="NCBI Taxonomy" id="7054"/>
    <lineage>
        <taxon>Eukaryota</taxon>
        <taxon>Metazoa</taxon>
        <taxon>Ecdysozoa</taxon>
        <taxon>Arthropoda</taxon>
        <taxon>Hexapoda</taxon>
        <taxon>Insecta</taxon>
        <taxon>Pterygota</taxon>
        <taxon>Neoptera</taxon>
        <taxon>Endopterygota</taxon>
        <taxon>Coleoptera</taxon>
        <taxon>Polyphaga</taxon>
        <taxon>Elateriformia</taxon>
        <taxon>Elateroidea</taxon>
        <taxon>Lampyridae</taxon>
        <taxon>Lampyrinae</taxon>
        <taxon>Photinus</taxon>
    </lineage>
</organism>
<evidence type="ECO:0000313" key="2">
    <source>
        <dbReference type="Proteomes" id="UP000327044"/>
    </source>
</evidence>
<dbReference type="EMBL" id="VVIM01000004">
    <property type="protein sequence ID" value="KAB0800446.1"/>
    <property type="molecule type" value="Genomic_DNA"/>
</dbReference>
<dbReference type="AlphaFoldDB" id="A0A5N4AT03"/>
<protein>
    <submittedName>
        <fullName evidence="1">Uncharacterized protein</fullName>
    </submittedName>
</protein>